<dbReference type="Gene3D" id="3.40.50.1820">
    <property type="entry name" value="alpha/beta hydrolase"/>
    <property type="match status" value="1"/>
</dbReference>
<dbReference type="Proteomes" id="UP000756346">
    <property type="component" value="Unassembled WGS sequence"/>
</dbReference>
<evidence type="ECO:0000259" key="1">
    <source>
        <dbReference type="Pfam" id="PF12697"/>
    </source>
</evidence>
<name>A0A9P8XXK4_9PEZI</name>
<protein>
    <submittedName>
        <fullName evidence="2">Alpha/beta hydrolase fold-1</fullName>
    </submittedName>
</protein>
<evidence type="ECO:0000313" key="3">
    <source>
        <dbReference type="Proteomes" id="UP000756346"/>
    </source>
</evidence>
<dbReference type="AlphaFoldDB" id="A0A9P8XXK4"/>
<dbReference type="InterPro" id="IPR052897">
    <property type="entry name" value="Sec-Metab_Biosynth_Hydrolase"/>
</dbReference>
<dbReference type="InterPro" id="IPR000073">
    <property type="entry name" value="AB_hydrolase_1"/>
</dbReference>
<reference evidence="2" key="1">
    <citation type="journal article" date="2021" name="Nat. Commun.">
        <title>Genetic determinants of endophytism in the Arabidopsis root mycobiome.</title>
        <authorList>
            <person name="Mesny F."/>
            <person name="Miyauchi S."/>
            <person name="Thiergart T."/>
            <person name="Pickel B."/>
            <person name="Atanasova L."/>
            <person name="Karlsson M."/>
            <person name="Huettel B."/>
            <person name="Barry K.W."/>
            <person name="Haridas S."/>
            <person name="Chen C."/>
            <person name="Bauer D."/>
            <person name="Andreopoulos W."/>
            <person name="Pangilinan J."/>
            <person name="LaButti K."/>
            <person name="Riley R."/>
            <person name="Lipzen A."/>
            <person name="Clum A."/>
            <person name="Drula E."/>
            <person name="Henrissat B."/>
            <person name="Kohler A."/>
            <person name="Grigoriev I.V."/>
            <person name="Martin F.M."/>
            <person name="Hacquard S."/>
        </authorList>
    </citation>
    <scope>NUCLEOTIDE SEQUENCE</scope>
    <source>
        <strain evidence="2">MPI-CAGE-CH-0230</strain>
    </source>
</reference>
<sequence length="256" mass="27226">MAATAVEKPVILFVHGAFHAPCHYTPLIKGIQRAGYTVLAPALPSSGPDASIVGKALADDVARITEVAAPYLDAGRELVVMAHSFGGKPGTEFTGAQAVPERKRRGLTGGVRAIVYLAAFAPPGSPEQSKHHQGERAFFDLDRDSGTFVLRPNAAQIFYGVDMPDSQTRQILYSLLGRQSAASLGAPHTFSAAELQVPRTYVVCTRDEAVVPQAQRDMAEGCSARIVEIDAGHSPWFVDGHVEKLVEVVEAAAGLK</sequence>
<gene>
    <name evidence="2" type="ORF">B0I36DRAFT_387013</name>
</gene>
<dbReference type="RefSeq" id="XP_046007988.1">
    <property type="nucleotide sequence ID" value="XM_046161133.1"/>
</dbReference>
<dbReference type="OrthoDB" id="1263307at2759"/>
<organism evidence="2 3">
    <name type="scientific">Microdochium trichocladiopsis</name>
    <dbReference type="NCBI Taxonomy" id="1682393"/>
    <lineage>
        <taxon>Eukaryota</taxon>
        <taxon>Fungi</taxon>
        <taxon>Dikarya</taxon>
        <taxon>Ascomycota</taxon>
        <taxon>Pezizomycotina</taxon>
        <taxon>Sordariomycetes</taxon>
        <taxon>Xylariomycetidae</taxon>
        <taxon>Xylariales</taxon>
        <taxon>Microdochiaceae</taxon>
        <taxon>Microdochium</taxon>
    </lineage>
</organism>
<dbReference type="EMBL" id="JAGTJQ010000009">
    <property type="protein sequence ID" value="KAH7024440.1"/>
    <property type="molecule type" value="Genomic_DNA"/>
</dbReference>
<feature type="domain" description="AB hydrolase-1" evidence="1">
    <location>
        <begin position="11"/>
        <end position="237"/>
    </location>
</feature>
<dbReference type="GeneID" id="70190679"/>
<dbReference type="GO" id="GO:0016787">
    <property type="term" value="F:hydrolase activity"/>
    <property type="evidence" value="ECO:0007669"/>
    <property type="project" value="UniProtKB-KW"/>
</dbReference>
<dbReference type="PANTHER" id="PTHR37017">
    <property type="entry name" value="AB HYDROLASE-1 DOMAIN-CONTAINING PROTEIN-RELATED"/>
    <property type="match status" value="1"/>
</dbReference>
<dbReference type="PANTHER" id="PTHR37017:SF11">
    <property type="entry name" value="ESTERASE_LIPASE_THIOESTERASE DOMAIN-CONTAINING PROTEIN"/>
    <property type="match status" value="1"/>
</dbReference>
<keyword evidence="2" id="KW-0378">Hydrolase</keyword>
<accession>A0A9P8XXK4</accession>
<dbReference type="InterPro" id="IPR029058">
    <property type="entry name" value="AB_hydrolase_fold"/>
</dbReference>
<comment type="caution">
    <text evidence="2">The sequence shown here is derived from an EMBL/GenBank/DDBJ whole genome shotgun (WGS) entry which is preliminary data.</text>
</comment>
<keyword evidence="3" id="KW-1185">Reference proteome</keyword>
<dbReference type="Pfam" id="PF12697">
    <property type="entry name" value="Abhydrolase_6"/>
    <property type="match status" value="1"/>
</dbReference>
<evidence type="ECO:0000313" key="2">
    <source>
        <dbReference type="EMBL" id="KAH7024440.1"/>
    </source>
</evidence>
<proteinExistence type="predicted"/>
<dbReference type="SUPFAM" id="SSF53474">
    <property type="entry name" value="alpha/beta-Hydrolases"/>
    <property type="match status" value="1"/>
</dbReference>